<gene>
    <name evidence="2" type="ORF">BSZ37_10540</name>
</gene>
<dbReference type="RefSeq" id="WP_095510507.1">
    <property type="nucleotide sequence ID" value="NZ_MQWD01000001.1"/>
</dbReference>
<sequence length="112" mass="12489">MARYADFDEVLASYPDRFNSAKAQSMDDRVYMNLTGDNARDVTLYVHHGELDILDGEVPEDPTLKLTAKTEDWVAIENGELNPMMAMMQGKVKMKGSVPFATKFMGLFGYGG</sequence>
<organism evidence="2 3">
    <name type="scientific">Rubrivirga marina</name>
    <dbReference type="NCBI Taxonomy" id="1196024"/>
    <lineage>
        <taxon>Bacteria</taxon>
        <taxon>Pseudomonadati</taxon>
        <taxon>Rhodothermota</taxon>
        <taxon>Rhodothermia</taxon>
        <taxon>Rhodothermales</taxon>
        <taxon>Rubricoccaceae</taxon>
        <taxon>Rubrivirga</taxon>
    </lineage>
</organism>
<evidence type="ECO:0000313" key="3">
    <source>
        <dbReference type="Proteomes" id="UP000216339"/>
    </source>
</evidence>
<dbReference type="AlphaFoldDB" id="A0A271J0R5"/>
<evidence type="ECO:0000313" key="2">
    <source>
        <dbReference type="EMBL" id="PAP76838.1"/>
    </source>
</evidence>
<evidence type="ECO:0000259" key="1">
    <source>
        <dbReference type="Pfam" id="PF02036"/>
    </source>
</evidence>
<dbReference type="InterPro" id="IPR036527">
    <property type="entry name" value="SCP2_sterol-bd_dom_sf"/>
</dbReference>
<name>A0A271J0R5_9BACT</name>
<comment type="caution">
    <text evidence="2">The sequence shown here is derived from an EMBL/GenBank/DDBJ whole genome shotgun (WGS) entry which is preliminary data.</text>
</comment>
<reference evidence="2 3" key="1">
    <citation type="submission" date="2016-11" db="EMBL/GenBank/DDBJ databases">
        <title>Study of marine rhodopsin-containing bacteria.</title>
        <authorList>
            <person name="Yoshizawa S."/>
            <person name="Kumagai Y."/>
            <person name="Kogure K."/>
        </authorList>
    </citation>
    <scope>NUCLEOTIDE SEQUENCE [LARGE SCALE GENOMIC DNA]</scope>
    <source>
        <strain evidence="2 3">SAORIC-28</strain>
    </source>
</reference>
<feature type="domain" description="SCP2" evidence="1">
    <location>
        <begin position="9"/>
        <end position="108"/>
    </location>
</feature>
<dbReference type="Gene3D" id="3.30.1050.10">
    <property type="entry name" value="SCP2 sterol-binding domain"/>
    <property type="match status" value="1"/>
</dbReference>
<dbReference type="SUPFAM" id="SSF55718">
    <property type="entry name" value="SCP-like"/>
    <property type="match status" value="1"/>
</dbReference>
<dbReference type="OrthoDB" id="9804656at2"/>
<protein>
    <recommendedName>
        <fullName evidence="1">SCP2 domain-containing protein</fullName>
    </recommendedName>
</protein>
<dbReference type="InterPro" id="IPR003033">
    <property type="entry name" value="SCP2_sterol-bd_dom"/>
</dbReference>
<proteinExistence type="predicted"/>
<dbReference type="Pfam" id="PF02036">
    <property type="entry name" value="SCP2"/>
    <property type="match status" value="1"/>
</dbReference>
<dbReference type="Proteomes" id="UP000216339">
    <property type="component" value="Unassembled WGS sequence"/>
</dbReference>
<dbReference type="EMBL" id="MQWD01000001">
    <property type="protein sequence ID" value="PAP76838.1"/>
    <property type="molecule type" value="Genomic_DNA"/>
</dbReference>
<accession>A0A271J0R5</accession>
<keyword evidence="3" id="KW-1185">Reference proteome</keyword>